<dbReference type="AlphaFoldDB" id="A0A917C5J2"/>
<dbReference type="GO" id="GO:0012505">
    <property type="term" value="C:endomembrane system"/>
    <property type="evidence" value="ECO:0007669"/>
    <property type="project" value="UniProtKB-SubCell"/>
</dbReference>
<gene>
    <name evidence="6" type="ORF">GCM10010912_15310</name>
</gene>
<evidence type="ECO:0000313" key="7">
    <source>
        <dbReference type="Proteomes" id="UP000637643"/>
    </source>
</evidence>
<dbReference type="InterPro" id="IPR016983">
    <property type="entry name" value="UCP031804"/>
</dbReference>
<organism evidence="6 7">
    <name type="scientific">Paenibacillus albidus</name>
    <dbReference type="NCBI Taxonomy" id="2041023"/>
    <lineage>
        <taxon>Bacteria</taxon>
        <taxon>Bacillati</taxon>
        <taxon>Bacillota</taxon>
        <taxon>Bacilli</taxon>
        <taxon>Bacillales</taxon>
        <taxon>Paenibacillaceae</taxon>
        <taxon>Paenibacillus</taxon>
    </lineage>
</organism>
<accession>A0A917C5J2</accession>
<keyword evidence="2" id="KW-0812">Transmembrane</keyword>
<name>A0A917C5J2_9BACL</name>
<protein>
    <recommendedName>
        <fullName evidence="5">DUF1232 domain-containing protein</fullName>
    </recommendedName>
</protein>
<comment type="caution">
    <text evidence="6">The sequence shown here is derived from an EMBL/GenBank/DDBJ whole genome shotgun (WGS) entry which is preliminary data.</text>
</comment>
<evidence type="ECO:0000313" key="6">
    <source>
        <dbReference type="EMBL" id="GGF71085.1"/>
    </source>
</evidence>
<dbReference type="Proteomes" id="UP000637643">
    <property type="component" value="Unassembled WGS sequence"/>
</dbReference>
<comment type="subcellular location">
    <subcellularLocation>
        <location evidence="1">Endomembrane system</location>
        <topology evidence="1">Multi-pass membrane protein</topology>
    </subcellularLocation>
</comment>
<keyword evidence="7" id="KW-1185">Reference proteome</keyword>
<evidence type="ECO:0000256" key="1">
    <source>
        <dbReference type="ARBA" id="ARBA00004127"/>
    </source>
</evidence>
<keyword evidence="3" id="KW-1133">Transmembrane helix</keyword>
<reference evidence="6" key="1">
    <citation type="journal article" date="2014" name="Int. J. Syst. Evol. Microbiol.">
        <title>Complete genome sequence of Corynebacterium casei LMG S-19264T (=DSM 44701T), isolated from a smear-ripened cheese.</title>
        <authorList>
            <consortium name="US DOE Joint Genome Institute (JGI-PGF)"/>
            <person name="Walter F."/>
            <person name="Albersmeier A."/>
            <person name="Kalinowski J."/>
            <person name="Ruckert C."/>
        </authorList>
    </citation>
    <scope>NUCLEOTIDE SEQUENCE</scope>
    <source>
        <strain evidence="6">CGMCC 1.16134</strain>
    </source>
</reference>
<sequence>MMQADNSSAKVPVEHLPFSKENEELVKQNFWSKTKKFAGKIPFTKDAIAMYYCAVDAKTPLWAKGIAFAALAYFISPLDTIPDAFIGLGFTDDAAVIAAGVRAIAGQVTDEHRSKSEAFFNGESKD</sequence>
<dbReference type="InterPro" id="IPR010652">
    <property type="entry name" value="DUF1232"/>
</dbReference>
<dbReference type="RefSeq" id="WP_229696036.1">
    <property type="nucleotide sequence ID" value="NZ_BMKR01000005.1"/>
</dbReference>
<dbReference type="EMBL" id="BMKR01000005">
    <property type="protein sequence ID" value="GGF71085.1"/>
    <property type="molecule type" value="Genomic_DNA"/>
</dbReference>
<dbReference type="PIRSF" id="PIRSF031804">
    <property type="entry name" value="UCP031804"/>
    <property type="match status" value="1"/>
</dbReference>
<dbReference type="Pfam" id="PF06803">
    <property type="entry name" value="DUF1232"/>
    <property type="match status" value="1"/>
</dbReference>
<evidence type="ECO:0000256" key="3">
    <source>
        <dbReference type="ARBA" id="ARBA00022989"/>
    </source>
</evidence>
<feature type="domain" description="DUF1232" evidence="5">
    <location>
        <begin position="63"/>
        <end position="98"/>
    </location>
</feature>
<evidence type="ECO:0000256" key="2">
    <source>
        <dbReference type="ARBA" id="ARBA00022692"/>
    </source>
</evidence>
<proteinExistence type="predicted"/>
<reference evidence="6" key="2">
    <citation type="submission" date="2020-09" db="EMBL/GenBank/DDBJ databases">
        <authorList>
            <person name="Sun Q."/>
            <person name="Zhou Y."/>
        </authorList>
    </citation>
    <scope>NUCLEOTIDE SEQUENCE</scope>
    <source>
        <strain evidence="6">CGMCC 1.16134</strain>
    </source>
</reference>
<keyword evidence="4" id="KW-0472">Membrane</keyword>
<evidence type="ECO:0000259" key="5">
    <source>
        <dbReference type="Pfam" id="PF06803"/>
    </source>
</evidence>
<evidence type="ECO:0000256" key="4">
    <source>
        <dbReference type="ARBA" id="ARBA00023136"/>
    </source>
</evidence>